<comment type="caution">
    <text evidence="1">The sequence shown here is derived from an EMBL/GenBank/DDBJ whole genome shotgun (WGS) entry which is preliminary data.</text>
</comment>
<organism evidence="1 2">
    <name type="scientific">Elasticomyces elasticus</name>
    <dbReference type="NCBI Taxonomy" id="574655"/>
    <lineage>
        <taxon>Eukaryota</taxon>
        <taxon>Fungi</taxon>
        <taxon>Dikarya</taxon>
        <taxon>Ascomycota</taxon>
        <taxon>Pezizomycotina</taxon>
        <taxon>Dothideomycetes</taxon>
        <taxon>Dothideomycetidae</taxon>
        <taxon>Mycosphaerellales</taxon>
        <taxon>Teratosphaeriaceae</taxon>
        <taxon>Elasticomyces</taxon>
    </lineage>
</organism>
<evidence type="ECO:0000313" key="1">
    <source>
        <dbReference type="EMBL" id="KAK5693681.1"/>
    </source>
</evidence>
<gene>
    <name evidence="1" type="ORF">LTR97_010250</name>
</gene>
<accession>A0AAN7ZZD2</accession>
<evidence type="ECO:0000313" key="2">
    <source>
        <dbReference type="Proteomes" id="UP001310594"/>
    </source>
</evidence>
<protein>
    <submittedName>
        <fullName evidence="1">Uncharacterized protein</fullName>
    </submittedName>
</protein>
<sequence length="408" mass="47006">MERTRQERIEGYMYFERLVLDRKTTLSDATKSKHVAALGKYYSYLVDLTRTVQELQADIDHVGLRELDEAFNNLSRGALTLRTQAARGFADLFEVMRQRLLYEHARVATRLNTKASVNAWLLLDALDGYAALMRSEPLEQATQENRILVNTRQKMLDFRRLMDEVLNEVEDDIVDEEAEISIVTTLDPDNGKQIPTGSMKCRINGREGAVVVFFDGPYNQKGHEDYHEGMQARLEFQYDDSAHAEEIGMVDFHVVKKNARAARGKRLWVPKLLERKVEGRLKCTSAALKVIFDKSGRRRPDFAGREDELSTDNVVYLETIELEKDWQGKQLGPAVMRIYHAMLRQYLGTDTVVLMLQPAMLDNRGHAEEERAPRQAALLRMYGKLRYELIYEEPGAAVARYRLMVRLL</sequence>
<dbReference type="EMBL" id="JAVRQU010000017">
    <property type="protein sequence ID" value="KAK5693681.1"/>
    <property type="molecule type" value="Genomic_DNA"/>
</dbReference>
<dbReference type="AlphaFoldDB" id="A0AAN7ZZD2"/>
<proteinExistence type="predicted"/>
<name>A0AAN7ZZD2_9PEZI</name>
<dbReference type="Proteomes" id="UP001310594">
    <property type="component" value="Unassembled WGS sequence"/>
</dbReference>
<reference evidence="1" key="1">
    <citation type="submission" date="2023-08" db="EMBL/GenBank/DDBJ databases">
        <title>Black Yeasts Isolated from many extreme environments.</title>
        <authorList>
            <person name="Coleine C."/>
            <person name="Stajich J.E."/>
            <person name="Selbmann L."/>
        </authorList>
    </citation>
    <scope>NUCLEOTIDE SEQUENCE</scope>
    <source>
        <strain evidence="1">CCFEE 5810</strain>
    </source>
</reference>